<sequence length="115" mass="13871">MKVPKRFIKRPTTVSGGGFENGIEKYGYNNNEQKEKVHLDFDQPLLDLEDEETCNRILAEFEEKKREKERKQREDIERNNKLIKKMGEKYRQIKEDRPNTQSFFSYIDQKKSDTH</sequence>
<dbReference type="RefSeq" id="WP_129080280.1">
    <property type="nucleotide sequence ID" value="NZ_QOUX01000047.1"/>
</dbReference>
<protein>
    <submittedName>
        <fullName evidence="3">Uncharacterized protein</fullName>
    </submittedName>
</protein>
<dbReference type="Proteomes" id="UP000290649">
    <property type="component" value="Unassembled WGS sequence"/>
</dbReference>
<evidence type="ECO:0000313" key="3">
    <source>
        <dbReference type="EMBL" id="RXI96302.1"/>
    </source>
</evidence>
<evidence type="ECO:0000256" key="2">
    <source>
        <dbReference type="SAM" id="MobiDB-lite"/>
    </source>
</evidence>
<feature type="coiled-coil region" evidence="1">
    <location>
        <begin position="51"/>
        <end position="86"/>
    </location>
</feature>
<proteinExistence type="predicted"/>
<feature type="region of interest" description="Disordered" evidence="2">
    <location>
        <begin position="94"/>
        <end position="115"/>
    </location>
</feature>
<organism evidence="3 4">
    <name type="scientific">Anaerobacillus alkaliphilus</name>
    <dbReference type="NCBI Taxonomy" id="1548597"/>
    <lineage>
        <taxon>Bacteria</taxon>
        <taxon>Bacillati</taxon>
        <taxon>Bacillota</taxon>
        <taxon>Bacilli</taxon>
        <taxon>Bacillales</taxon>
        <taxon>Bacillaceae</taxon>
        <taxon>Anaerobacillus</taxon>
    </lineage>
</organism>
<evidence type="ECO:0000256" key="1">
    <source>
        <dbReference type="SAM" id="Coils"/>
    </source>
</evidence>
<keyword evidence="1" id="KW-0175">Coiled coil</keyword>
<comment type="caution">
    <text evidence="3">The sequence shown here is derived from an EMBL/GenBank/DDBJ whole genome shotgun (WGS) entry which is preliminary data.</text>
</comment>
<keyword evidence="4" id="KW-1185">Reference proteome</keyword>
<evidence type="ECO:0000313" key="4">
    <source>
        <dbReference type="Proteomes" id="UP000290649"/>
    </source>
</evidence>
<name>A0A4Q0VNB2_9BACI</name>
<accession>A0A4Q0VNB2</accession>
<dbReference type="AlphaFoldDB" id="A0A4Q0VNB2"/>
<reference evidence="3 4" key="1">
    <citation type="journal article" date="2019" name="Int. J. Syst. Evol. Microbiol.">
        <title>Anaerobacillus alkaliphilus sp. nov., a novel alkaliphilic and moderately halophilic bacterium.</title>
        <authorList>
            <person name="Borsodi A.K."/>
            <person name="Aszalos J.M."/>
            <person name="Bihari P."/>
            <person name="Nagy I."/>
            <person name="Schumann P."/>
            <person name="Sproer C."/>
            <person name="Kovacs A.L."/>
            <person name="Boka K."/>
            <person name="Dobosy P."/>
            <person name="Ovari M."/>
            <person name="Szili-Kovacs T."/>
            <person name="Toth E."/>
        </authorList>
    </citation>
    <scope>NUCLEOTIDE SEQUENCE [LARGE SCALE GENOMIC DNA]</scope>
    <source>
        <strain evidence="3 4">B16-10</strain>
    </source>
</reference>
<dbReference type="EMBL" id="QOUX01000047">
    <property type="protein sequence ID" value="RXI96302.1"/>
    <property type="molecule type" value="Genomic_DNA"/>
</dbReference>
<gene>
    <name evidence="3" type="ORF">DS745_21470</name>
</gene>